<dbReference type="EMBL" id="JAWNGG020000251">
    <property type="protein sequence ID" value="KAK9295596.1"/>
    <property type="molecule type" value="Genomic_DNA"/>
</dbReference>
<dbReference type="InterPro" id="IPR036291">
    <property type="entry name" value="NAD(P)-bd_dom_sf"/>
</dbReference>
<dbReference type="AlphaFoldDB" id="A0AAW0ZDK1"/>
<name>A0AAW0ZDK1_9HYME</name>
<proteinExistence type="inferred from homology"/>
<evidence type="ECO:0000256" key="4">
    <source>
        <dbReference type="SAM" id="Phobius"/>
    </source>
</evidence>
<keyword evidence="4" id="KW-0472">Membrane</keyword>
<evidence type="ECO:0000256" key="2">
    <source>
        <dbReference type="ARBA" id="ARBA00023002"/>
    </source>
</evidence>
<dbReference type="Gene3D" id="3.40.50.720">
    <property type="entry name" value="NAD(P)-binding Rossmann-like Domain"/>
    <property type="match status" value="1"/>
</dbReference>
<keyword evidence="6" id="KW-1185">Reference proteome</keyword>
<sequence>MKEETLKGWHFIWWLFKLFGFPITIPWLIYHFFDIMQQKRRKSMLHGKVVIITGASSGLGEALAHVFYDIGCKLILISRRKEELERVKNDLINTHVTIPTYPPVILPLDITDINSLQTEVAKIIDIHGNIDILINNAGIAYRGEIINTNMDVNIKIMLTNYFAQIALAKAVLPYMIQQQSGHIVCVSSIQGKISIPFRSAYAASKYALQAWCDCCRAELHEKNIKVTVVSPGYIRTSFSLNALTESGQIYGVMDKTTQKGYDPIYAADCILKAVLKEKKDVLIAPFIPKLAVYIRTLYPSLYFWIMQREFKKSKAKTS</sequence>
<accession>A0AAW0ZDK1</accession>
<dbReference type="GO" id="GO:0016020">
    <property type="term" value="C:membrane"/>
    <property type="evidence" value="ECO:0007669"/>
    <property type="project" value="TreeGrafter"/>
</dbReference>
<organism evidence="5 6">
    <name type="scientific">Tetragonisca angustula</name>
    <dbReference type="NCBI Taxonomy" id="166442"/>
    <lineage>
        <taxon>Eukaryota</taxon>
        <taxon>Metazoa</taxon>
        <taxon>Ecdysozoa</taxon>
        <taxon>Arthropoda</taxon>
        <taxon>Hexapoda</taxon>
        <taxon>Insecta</taxon>
        <taxon>Pterygota</taxon>
        <taxon>Neoptera</taxon>
        <taxon>Endopterygota</taxon>
        <taxon>Hymenoptera</taxon>
        <taxon>Apocrita</taxon>
        <taxon>Aculeata</taxon>
        <taxon>Apoidea</taxon>
        <taxon>Anthophila</taxon>
        <taxon>Apidae</taxon>
        <taxon>Tetragonisca</taxon>
    </lineage>
</organism>
<dbReference type="InterPro" id="IPR002347">
    <property type="entry name" value="SDR_fam"/>
</dbReference>
<dbReference type="Pfam" id="PF00106">
    <property type="entry name" value="adh_short"/>
    <property type="match status" value="1"/>
</dbReference>
<gene>
    <name evidence="5" type="ORF">QLX08_010146</name>
</gene>
<dbReference type="GO" id="GO:0016491">
    <property type="term" value="F:oxidoreductase activity"/>
    <property type="evidence" value="ECO:0007669"/>
    <property type="project" value="UniProtKB-KW"/>
</dbReference>
<dbReference type="PRINTS" id="PR00080">
    <property type="entry name" value="SDRFAMILY"/>
</dbReference>
<dbReference type="PANTHER" id="PTHR44196:SF1">
    <property type="entry name" value="DEHYDROGENASE_REDUCTASE SDR FAMILY MEMBER 7B"/>
    <property type="match status" value="1"/>
</dbReference>
<dbReference type="CDD" id="cd05332">
    <property type="entry name" value="11beta-HSD1_like_SDR_c"/>
    <property type="match status" value="1"/>
</dbReference>
<dbReference type="Proteomes" id="UP001432146">
    <property type="component" value="Unassembled WGS sequence"/>
</dbReference>
<feature type="transmembrane region" description="Helical" evidence="4">
    <location>
        <begin position="12"/>
        <end position="33"/>
    </location>
</feature>
<evidence type="ECO:0000256" key="3">
    <source>
        <dbReference type="RuleBase" id="RU000363"/>
    </source>
</evidence>
<protein>
    <recommendedName>
        <fullName evidence="7">Dehydrogenase/reductase SDR family protein 7-like</fullName>
    </recommendedName>
</protein>
<keyword evidence="2" id="KW-0560">Oxidoreductase</keyword>
<keyword evidence="4" id="KW-1133">Transmembrane helix</keyword>
<reference evidence="5 6" key="1">
    <citation type="submission" date="2024-05" db="EMBL/GenBank/DDBJ databases">
        <title>The nuclear and mitochondrial genome assemblies of Tetragonisca angustula (Apidae: Meliponini), a tiny yet remarkable pollinator in the Neotropics.</title>
        <authorList>
            <person name="Ferrari R."/>
            <person name="Ricardo P.C."/>
            <person name="Dias F.C."/>
            <person name="Araujo N.S."/>
            <person name="Soares D.O."/>
            <person name="Zhou Q.-S."/>
            <person name="Zhu C.-D."/>
            <person name="Coutinho L."/>
            <person name="Airas M.C."/>
            <person name="Batista T.M."/>
        </authorList>
    </citation>
    <scope>NUCLEOTIDE SEQUENCE [LARGE SCALE GENOMIC DNA]</scope>
    <source>
        <strain evidence="5">ASF017062</strain>
        <tissue evidence="5">Abdomen</tissue>
    </source>
</reference>
<feature type="transmembrane region" description="Helical" evidence="4">
    <location>
        <begin position="45"/>
        <end position="68"/>
    </location>
</feature>
<dbReference type="PRINTS" id="PR00081">
    <property type="entry name" value="GDHRDH"/>
</dbReference>
<comment type="caution">
    <text evidence="5">The sequence shown here is derived from an EMBL/GenBank/DDBJ whole genome shotgun (WGS) entry which is preliminary data.</text>
</comment>
<evidence type="ECO:0000256" key="1">
    <source>
        <dbReference type="ARBA" id="ARBA00006484"/>
    </source>
</evidence>
<evidence type="ECO:0008006" key="7">
    <source>
        <dbReference type="Google" id="ProtNLM"/>
    </source>
</evidence>
<evidence type="ECO:0000313" key="6">
    <source>
        <dbReference type="Proteomes" id="UP001432146"/>
    </source>
</evidence>
<evidence type="ECO:0000313" key="5">
    <source>
        <dbReference type="EMBL" id="KAK9295596.1"/>
    </source>
</evidence>
<keyword evidence="4" id="KW-0812">Transmembrane</keyword>
<dbReference type="PANTHER" id="PTHR44196">
    <property type="entry name" value="DEHYDROGENASE/REDUCTASE SDR FAMILY MEMBER 7B"/>
    <property type="match status" value="1"/>
</dbReference>
<dbReference type="SUPFAM" id="SSF51735">
    <property type="entry name" value="NAD(P)-binding Rossmann-fold domains"/>
    <property type="match status" value="1"/>
</dbReference>
<comment type="similarity">
    <text evidence="1 3">Belongs to the short-chain dehydrogenases/reductases (SDR) family.</text>
</comment>